<reference evidence="2 3" key="1">
    <citation type="submission" date="2019-08" db="EMBL/GenBank/DDBJ databases">
        <title>Draft genome sequences of two oriental melons (Cucumis melo L. var makuwa).</title>
        <authorList>
            <person name="Kwon S.-Y."/>
        </authorList>
    </citation>
    <scope>NUCLEOTIDE SEQUENCE [LARGE SCALE GENOMIC DNA]</scope>
    <source>
        <strain evidence="3">cv. SW 3</strain>
        <tissue evidence="2">Leaf</tissue>
    </source>
</reference>
<accession>A0A5A7UCJ0</accession>
<comment type="caution">
    <text evidence="2">The sequence shown here is derived from an EMBL/GenBank/DDBJ whole genome shotgun (WGS) entry which is preliminary data.</text>
</comment>
<sequence>MRPHLPSITNEDIGHSGHSPPIRSPVRTSSPVDVQPFVPDPNPVGQSTDNVDENIADNADETLDENVENHVEPAVNSASDDLEPNANSPHAKSKQPRAEPRSKWKKSQQSRRNITMKTGRKKILRNISSVPIDGISFHLKESVQRWTYVVQWCIADEVNVFDKDHSYLSVIDLIVKAGLSKTISNLLRHVETFGVKIPIPLSRFFSSLLVHLNVDILTPNDAPGPDLKTLSLSYRLFQGSHVPNIEHDMRPSRNPHMFDTDDVDENTEGFFVHHGLASRIINMFTAESQALSTSINMLSNRRLEVDSLVRHLKTLIPSSSTNVPEQE</sequence>
<proteinExistence type="predicted"/>
<organism evidence="2 3">
    <name type="scientific">Cucumis melo var. makuwa</name>
    <name type="common">Oriental melon</name>
    <dbReference type="NCBI Taxonomy" id="1194695"/>
    <lineage>
        <taxon>Eukaryota</taxon>
        <taxon>Viridiplantae</taxon>
        <taxon>Streptophyta</taxon>
        <taxon>Embryophyta</taxon>
        <taxon>Tracheophyta</taxon>
        <taxon>Spermatophyta</taxon>
        <taxon>Magnoliopsida</taxon>
        <taxon>eudicotyledons</taxon>
        <taxon>Gunneridae</taxon>
        <taxon>Pentapetalae</taxon>
        <taxon>rosids</taxon>
        <taxon>fabids</taxon>
        <taxon>Cucurbitales</taxon>
        <taxon>Cucurbitaceae</taxon>
        <taxon>Benincaseae</taxon>
        <taxon>Cucumis</taxon>
    </lineage>
</organism>
<dbReference type="AlphaFoldDB" id="A0A5A7UCJ0"/>
<feature type="compositionally biased region" description="Acidic residues" evidence="1">
    <location>
        <begin position="50"/>
        <end position="66"/>
    </location>
</feature>
<name>A0A5A7UCJ0_CUCMM</name>
<protein>
    <recommendedName>
        <fullName evidence="4">Envelope-like protein</fullName>
    </recommendedName>
</protein>
<dbReference type="Proteomes" id="UP000321393">
    <property type="component" value="Unassembled WGS sequence"/>
</dbReference>
<evidence type="ECO:0008006" key="4">
    <source>
        <dbReference type="Google" id="ProtNLM"/>
    </source>
</evidence>
<evidence type="ECO:0000313" key="3">
    <source>
        <dbReference type="Proteomes" id="UP000321393"/>
    </source>
</evidence>
<gene>
    <name evidence="2" type="ORF">E6C27_scaffold190G001780</name>
</gene>
<evidence type="ECO:0000313" key="2">
    <source>
        <dbReference type="EMBL" id="KAA0053603.1"/>
    </source>
</evidence>
<feature type="region of interest" description="Disordered" evidence="1">
    <location>
        <begin position="1"/>
        <end position="118"/>
    </location>
</feature>
<dbReference type="OrthoDB" id="10670986at2759"/>
<dbReference type="EMBL" id="SSTE01009356">
    <property type="protein sequence ID" value="KAA0053603.1"/>
    <property type="molecule type" value="Genomic_DNA"/>
</dbReference>
<evidence type="ECO:0000256" key="1">
    <source>
        <dbReference type="SAM" id="MobiDB-lite"/>
    </source>
</evidence>